<dbReference type="InterPro" id="IPR016181">
    <property type="entry name" value="Acyl_CoA_acyltransferase"/>
</dbReference>
<name>A0ABR4GVK3_9EURO</name>
<accession>A0ABR4GVK3</accession>
<evidence type="ECO:0000259" key="1">
    <source>
        <dbReference type="PROSITE" id="PS51186"/>
    </source>
</evidence>
<evidence type="ECO:0000313" key="3">
    <source>
        <dbReference type="Proteomes" id="UP001610334"/>
    </source>
</evidence>
<dbReference type="Proteomes" id="UP001610334">
    <property type="component" value="Unassembled WGS sequence"/>
</dbReference>
<dbReference type="EMBL" id="JBFXLT010000151">
    <property type="protein sequence ID" value="KAL2803095.1"/>
    <property type="molecule type" value="Genomic_DNA"/>
</dbReference>
<dbReference type="Pfam" id="PF00583">
    <property type="entry name" value="Acetyltransf_1"/>
    <property type="match status" value="1"/>
</dbReference>
<organism evidence="2 3">
    <name type="scientific">Aspergillus granulosus</name>
    <dbReference type="NCBI Taxonomy" id="176169"/>
    <lineage>
        <taxon>Eukaryota</taxon>
        <taxon>Fungi</taxon>
        <taxon>Dikarya</taxon>
        <taxon>Ascomycota</taxon>
        <taxon>Pezizomycotina</taxon>
        <taxon>Eurotiomycetes</taxon>
        <taxon>Eurotiomycetidae</taxon>
        <taxon>Eurotiales</taxon>
        <taxon>Aspergillaceae</taxon>
        <taxon>Aspergillus</taxon>
        <taxon>Aspergillus subgen. Nidulantes</taxon>
    </lineage>
</organism>
<reference evidence="2 3" key="1">
    <citation type="submission" date="2024-07" db="EMBL/GenBank/DDBJ databases">
        <title>Section-level genome sequencing and comparative genomics of Aspergillus sections Usti and Cavernicolus.</title>
        <authorList>
            <consortium name="Lawrence Berkeley National Laboratory"/>
            <person name="Nybo J.L."/>
            <person name="Vesth T.C."/>
            <person name="Theobald S."/>
            <person name="Frisvad J.C."/>
            <person name="Larsen T.O."/>
            <person name="Kjaerboelling I."/>
            <person name="Rothschild-Mancinelli K."/>
            <person name="Lyhne E.K."/>
            <person name="Kogle M.E."/>
            <person name="Barry K."/>
            <person name="Clum A."/>
            <person name="Na H."/>
            <person name="Ledsgaard L."/>
            <person name="Lin J."/>
            <person name="Lipzen A."/>
            <person name="Kuo A."/>
            <person name="Riley R."/>
            <person name="Mondo S."/>
            <person name="Labutti K."/>
            <person name="Haridas S."/>
            <person name="Pangalinan J."/>
            <person name="Salamov A.A."/>
            <person name="Simmons B.A."/>
            <person name="Magnuson J.K."/>
            <person name="Chen J."/>
            <person name="Drula E."/>
            <person name="Henrissat B."/>
            <person name="Wiebenga A."/>
            <person name="Lubbers R.J."/>
            <person name="Gomes A.C."/>
            <person name="Makela M.R."/>
            <person name="Stajich J."/>
            <person name="Grigoriev I.V."/>
            <person name="Mortensen U.H."/>
            <person name="De Vries R.P."/>
            <person name="Baker S.E."/>
            <person name="Andersen M.R."/>
        </authorList>
    </citation>
    <scope>NUCLEOTIDE SEQUENCE [LARGE SCALE GENOMIC DNA]</scope>
    <source>
        <strain evidence="2 3">CBS 588.65</strain>
    </source>
</reference>
<evidence type="ECO:0000313" key="2">
    <source>
        <dbReference type="EMBL" id="KAL2803095.1"/>
    </source>
</evidence>
<dbReference type="PANTHER" id="PTHR42791:SF5">
    <property type="entry name" value="HYPOTHETICAL ACETYLTRANSFERASE (EUROFUNG)"/>
    <property type="match status" value="1"/>
</dbReference>
<dbReference type="InterPro" id="IPR052523">
    <property type="entry name" value="Trichothecene_AcTrans"/>
</dbReference>
<dbReference type="PANTHER" id="PTHR42791">
    <property type="entry name" value="GNAT FAMILY ACETYLTRANSFERASE"/>
    <property type="match status" value="1"/>
</dbReference>
<protein>
    <submittedName>
        <fullName evidence="2">Acyl-CoA N-acyltransferase</fullName>
    </submittedName>
</protein>
<feature type="domain" description="N-acetyltransferase" evidence="1">
    <location>
        <begin position="77"/>
        <end position="228"/>
    </location>
</feature>
<proteinExistence type="predicted"/>
<dbReference type="InterPro" id="IPR000182">
    <property type="entry name" value="GNAT_dom"/>
</dbReference>
<dbReference type="PROSITE" id="PS51186">
    <property type="entry name" value="GNAT"/>
    <property type="match status" value="1"/>
</dbReference>
<gene>
    <name evidence="2" type="ORF">BJX63DRAFT_440394</name>
</gene>
<sequence length="253" mass="29417">MTMAQDQSQRFEIHVVTDTDFPSLFATLWDSFENPYQGILRLFFPVLNNDRPTSLETCTASQLEEYHQQQPNVTWITVVDTLTDNRIAAAAKWYFYDENPFGEQEGGYHEADWYPEGLGREFATLAVRQFEAPREKMARRGHAFLHIAFTHPSYRRQGLGKMFMEWGLRIADERGLECWLDATEFGVPLYAHFGFRAILVNCVKPIPEREISTAEQKEWKYYEETLLPINVTVMWRPPRGVFAEGETVMPSMA</sequence>
<comment type="caution">
    <text evidence="2">The sequence shown here is derived from an EMBL/GenBank/DDBJ whole genome shotgun (WGS) entry which is preliminary data.</text>
</comment>
<keyword evidence="3" id="KW-1185">Reference proteome</keyword>
<dbReference type="CDD" id="cd04301">
    <property type="entry name" value="NAT_SF"/>
    <property type="match status" value="1"/>
</dbReference>
<dbReference type="Gene3D" id="3.40.630.30">
    <property type="match status" value="1"/>
</dbReference>
<dbReference type="SUPFAM" id="SSF55729">
    <property type="entry name" value="Acyl-CoA N-acyltransferases (Nat)"/>
    <property type="match status" value="1"/>
</dbReference>